<dbReference type="GO" id="GO:0005634">
    <property type="term" value="C:nucleus"/>
    <property type="evidence" value="ECO:0007669"/>
    <property type="project" value="TreeGrafter"/>
</dbReference>
<dbReference type="InterPro" id="IPR029058">
    <property type="entry name" value="AB_hydrolase_fold"/>
</dbReference>
<gene>
    <name evidence="4" type="ORF">CPLU01_12658</name>
</gene>
<evidence type="ECO:0000256" key="2">
    <source>
        <dbReference type="SAM" id="MobiDB-lite"/>
    </source>
</evidence>
<organism evidence="4 5">
    <name type="scientific">Colletotrichum plurivorum</name>
    <dbReference type="NCBI Taxonomy" id="2175906"/>
    <lineage>
        <taxon>Eukaryota</taxon>
        <taxon>Fungi</taxon>
        <taxon>Dikarya</taxon>
        <taxon>Ascomycota</taxon>
        <taxon>Pezizomycotina</taxon>
        <taxon>Sordariomycetes</taxon>
        <taxon>Hypocreomycetidae</taxon>
        <taxon>Glomerellales</taxon>
        <taxon>Glomerellaceae</taxon>
        <taxon>Colletotrichum</taxon>
        <taxon>Colletotrichum orchidearum species complex</taxon>
    </lineage>
</organism>
<dbReference type="InterPro" id="IPR050593">
    <property type="entry name" value="LovG"/>
</dbReference>
<dbReference type="EMBL" id="WIGO01000267">
    <property type="protein sequence ID" value="KAF6820844.1"/>
    <property type="molecule type" value="Genomic_DNA"/>
</dbReference>
<evidence type="ECO:0000313" key="4">
    <source>
        <dbReference type="EMBL" id="KAF6820844.1"/>
    </source>
</evidence>
<feature type="region of interest" description="Disordered" evidence="2">
    <location>
        <begin position="174"/>
        <end position="205"/>
    </location>
</feature>
<keyword evidence="1" id="KW-0378">Hydrolase</keyword>
<dbReference type="PANTHER" id="PTHR48070">
    <property type="entry name" value="ESTERASE OVCA2"/>
    <property type="match status" value="1"/>
</dbReference>
<dbReference type="PANTHER" id="PTHR48070:SF7">
    <property type="entry name" value="SERINE HYDROLASE FSH DOMAIN-CONTAINING PROTEIN-RELATED"/>
    <property type="match status" value="1"/>
</dbReference>
<name>A0A8H6JWY8_9PEZI</name>
<dbReference type="Pfam" id="PF03959">
    <property type="entry name" value="FSH1"/>
    <property type="match status" value="1"/>
</dbReference>
<dbReference type="AlphaFoldDB" id="A0A8H6JWY8"/>
<feature type="domain" description="Serine hydrolase" evidence="3">
    <location>
        <begin position="2"/>
        <end position="269"/>
    </location>
</feature>
<sequence>MPMRILCLHGMAINGQIFESQTAPFRSLLPDDYEFTFVDGPYSCKPDLGIASVYPGPYLCWYRTPTTESVTRAHQRVRSIMAEKGPFDGVMGFSQGAAVAASMILHHQLEHPSAPPLFRFAIFIGSPLPFSHSLMHGIDTRSYFGVPYGLDCRLFADYKRPHKVPGYLITPDRYLKDDSDDEGTVSSSSTDEDESPIATPLETPSPAGEGVFYQMFHSTADEVRMNIPTVHIFGRKDPWYLHSKDVLQLACPENASVLEHCYGHEVPRHLSEEICDLIESAVVSAEGF</sequence>
<dbReference type="GO" id="GO:0016787">
    <property type="term" value="F:hydrolase activity"/>
    <property type="evidence" value="ECO:0007669"/>
    <property type="project" value="UniProtKB-KW"/>
</dbReference>
<dbReference type="GO" id="GO:0005737">
    <property type="term" value="C:cytoplasm"/>
    <property type="evidence" value="ECO:0007669"/>
    <property type="project" value="TreeGrafter"/>
</dbReference>
<dbReference type="Proteomes" id="UP000654918">
    <property type="component" value="Unassembled WGS sequence"/>
</dbReference>
<protein>
    <recommendedName>
        <fullName evidence="3">Serine hydrolase domain-containing protein</fullName>
    </recommendedName>
</protein>
<accession>A0A8H6JWY8</accession>
<evidence type="ECO:0000313" key="5">
    <source>
        <dbReference type="Proteomes" id="UP000654918"/>
    </source>
</evidence>
<reference evidence="4" key="1">
    <citation type="journal article" date="2020" name="Phytopathology">
        <title>Genome Sequence Resources of Colletotrichum truncatum, C. plurivorum, C. musicola, and C. sojae: Four Species Pathogenic to Soybean (Glycine max).</title>
        <authorList>
            <person name="Rogerio F."/>
            <person name="Boufleur T.R."/>
            <person name="Ciampi-Guillardi M."/>
            <person name="Sukno S.A."/>
            <person name="Thon M.R."/>
            <person name="Massola Junior N.S."/>
            <person name="Baroncelli R."/>
        </authorList>
    </citation>
    <scope>NUCLEOTIDE SEQUENCE</scope>
    <source>
        <strain evidence="4">LFN00145</strain>
    </source>
</reference>
<keyword evidence="5" id="KW-1185">Reference proteome</keyword>
<dbReference type="GO" id="GO:0019748">
    <property type="term" value="P:secondary metabolic process"/>
    <property type="evidence" value="ECO:0007669"/>
    <property type="project" value="TreeGrafter"/>
</dbReference>
<evidence type="ECO:0000259" key="3">
    <source>
        <dbReference type="Pfam" id="PF03959"/>
    </source>
</evidence>
<comment type="caution">
    <text evidence="4">The sequence shown here is derived from an EMBL/GenBank/DDBJ whole genome shotgun (WGS) entry which is preliminary data.</text>
</comment>
<dbReference type="Gene3D" id="3.40.50.1820">
    <property type="entry name" value="alpha/beta hydrolase"/>
    <property type="match status" value="1"/>
</dbReference>
<dbReference type="SUPFAM" id="SSF53474">
    <property type="entry name" value="alpha/beta-Hydrolases"/>
    <property type="match status" value="1"/>
</dbReference>
<dbReference type="InterPro" id="IPR005645">
    <property type="entry name" value="FSH-like_dom"/>
</dbReference>
<proteinExistence type="predicted"/>
<evidence type="ECO:0000256" key="1">
    <source>
        <dbReference type="ARBA" id="ARBA00022801"/>
    </source>
</evidence>